<sequence length="469" mass="51858">MVNEYTSPPAQELETFLPHDGQNGVSKYKISPAANGKKSDAEANLVGEYDPFKERHVEHPTTDCDTLTHLLKASLGTGILAMPVAFSFAGLVGGIFATIVTAIICTHCSYVLVKCAHTLYKRTKRPQMSFAEVAEVAFANGPTWCRKFGPLAKYSILYCLFLTYFGTCSVYTVIIAKNFAQVIEYYVGQEIDVRIYIACLLVPLILLSWVPNLKYLAPVSMVANVFMGLGLGITMWYFVRDMPPVSDRPLFTSVLTLPSFFSIVIFAMEAIGVVMPLENQMKTPQHFIGLCGVLNQGMSGVTLIYILLGFLGYVRYGSEAHGSITLNLPNDEYLGQAVKVLIGLAVYCTFGLQFYVCLDIGWNGIKERFTKRPVLVNYVMRTVMVAAAVVLAVAVPTITPFVGLIGAFCFSILGLLIPVFIEMVTYWEEGFGKGYWMIWKNIVVCIFGVIALVFGTKSSIEEIIEIYTK</sequence>
<dbReference type="PANTHER" id="PTHR22950">
    <property type="entry name" value="AMINO ACID TRANSPORTER"/>
    <property type="match status" value="1"/>
</dbReference>
<accession>U5EH92</accession>
<feature type="transmembrane region" description="Helical" evidence="6">
    <location>
        <begin position="219"/>
        <end position="239"/>
    </location>
</feature>
<feature type="transmembrane region" description="Helical" evidence="6">
    <location>
        <begin position="80"/>
        <end position="113"/>
    </location>
</feature>
<keyword evidence="4 6" id="KW-0472">Membrane</keyword>
<feature type="domain" description="Amino acid transporter transmembrane" evidence="7">
    <location>
        <begin position="64"/>
        <end position="460"/>
    </location>
</feature>
<reference evidence="8" key="1">
    <citation type="journal article" date="2014" name="Insect Biochem. Mol. Biol.">
        <title>An insight into the sialome of the frog biting fly, Corethrella appendiculata.</title>
        <authorList>
            <person name="Ribeiro J.M.C."/>
            <person name="Chagas A.C."/>
            <person name="Pham V.M."/>
            <person name="Lounibos L.P."/>
            <person name="Calvo E."/>
        </authorList>
    </citation>
    <scope>NUCLEOTIDE SEQUENCE</scope>
    <source>
        <tissue evidence="8">Salivary glands</tissue>
    </source>
</reference>
<evidence type="ECO:0000256" key="6">
    <source>
        <dbReference type="SAM" id="Phobius"/>
    </source>
</evidence>
<evidence type="ECO:0000313" key="8">
    <source>
        <dbReference type="EMBL" id="JAB56745.1"/>
    </source>
</evidence>
<evidence type="ECO:0000256" key="4">
    <source>
        <dbReference type="ARBA" id="ARBA00023136"/>
    </source>
</evidence>
<protein>
    <submittedName>
        <fullName evidence="8">Putative amino acid transporter</fullName>
    </submittedName>
</protein>
<keyword evidence="2 6" id="KW-0812">Transmembrane</keyword>
<feature type="transmembrane region" description="Helical" evidence="6">
    <location>
        <begin position="287"/>
        <end position="313"/>
    </location>
</feature>
<feature type="transmembrane region" description="Helical" evidence="6">
    <location>
        <begin position="195"/>
        <end position="212"/>
    </location>
</feature>
<evidence type="ECO:0000256" key="5">
    <source>
        <dbReference type="SAM" id="MobiDB-lite"/>
    </source>
</evidence>
<comment type="subcellular location">
    <subcellularLocation>
        <location evidence="1">Membrane</location>
        <topology evidence="1">Multi-pass membrane protein</topology>
    </subcellularLocation>
</comment>
<dbReference type="GO" id="GO:0005774">
    <property type="term" value="C:vacuolar membrane"/>
    <property type="evidence" value="ECO:0007669"/>
    <property type="project" value="TreeGrafter"/>
</dbReference>
<feature type="transmembrane region" description="Helical" evidence="6">
    <location>
        <begin position="438"/>
        <end position="456"/>
    </location>
</feature>
<keyword evidence="3 6" id="KW-1133">Transmembrane helix</keyword>
<evidence type="ECO:0000256" key="1">
    <source>
        <dbReference type="ARBA" id="ARBA00004141"/>
    </source>
</evidence>
<feature type="region of interest" description="Disordered" evidence="5">
    <location>
        <begin position="1"/>
        <end position="21"/>
    </location>
</feature>
<name>U5EH92_9DIPT</name>
<dbReference type="EMBL" id="GANO01003126">
    <property type="protein sequence ID" value="JAB56745.1"/>
    <property type="molecule type" value="mRNA"/>
</dbReference>
<feature type="transmembrane region" description="Helical" evidence="6">
    <location>
        <begin position="404"/>
        <end position="426"/>
    </location>
</feature>
<dbReference type="Pfam" id="PF01490">
    <property type="entry name" value="Aa_trans"/>
    <property type="match status" value="1"/>
</dbReference>
<feature type="transmembrane region" description="Helical" evidence="6">
    <location>
        <begin position="333"/>
        <end position="358"/>
    </location>
</feature>
<evidence type="ECO:0000259" key="7">
    <source>
        <dbReference type="Pfam" id="PF01490"/>
    </source>
</evidence>
<organism evidence="8">
    <name type="scientific">Corethrella appendiculata</name>
    <dbReference type="NCBI Taxonomy" id="1370023"/>
    <lineage>
        <taxon>Eukaryota</taxon>
        <taxon>Metazoa</taxon>
        <taxon>Ecdysozoa</taxon>
        <taxon>Arthropoda</taxon>
        <taxon>Hexapoda</taxon>
        <taxon>Insecta</taxon>
        <taxon>Pterygota</taxon>
        <taxon>Neoptera</taxon>
        <taxon>Endopterygota</taxon>
        <taxon>Diptera</taxon>
        <taxon>Nematocera</taxon>
        <taxon>Culicoidea</taxon>
        <taxon>Chaoboridae</taxon>
        <taxon>Corethrella</taxon>
    </lineage>
</organism>
<evidence type="ECO:0000256" key="3">
    <source>
        <dbReference type="ARBA" id="ARBA00022989"/>
    </source>
</evidence>
<dbReference type="PANTHER" id="PTHR22950:SF154">
    <property type="entry name" value="PROTON-COUPLED AMINO ACID TRANSPORTER-LIKE PROTEIN PATHETIC"/>
    <property type="match status" value="1"/>
</dbReference>
<dbReference type="GO" id="GO:0015179">
    <property type="term" value="F:L-amino acid transmembrane transporter activity"/>
    <property type="evidence" value="ECO:0007669"/>
    <property type="project" value="TreeGrafter"/>
</dbReference>
<feature type="transmembrane region" description="Helical" evidence="6">
    <location>
        <begin position="378"/>
        <end position="398"/>
    </location>
</feature>
<proteinExistence type="evidence at transcript level"/>
<feature type="transmembrane region" description="Helical" evidence="6">
    <location>
        <begin position="156"/>
        <end position="175"/>
    </location>
</feature>
<dbReference type="InterPro" id="IPR013057">
    <property type="entry name" value="AA_transpt_TM"/>
</dbReference>
<dbReference type="AlphaFoldDB" id="U5EH92"/>
<feature type="transmembrane region" description="Helical" evidence="6">
    <location>
        <begin position="251"/>
        <end position="275"/>
    </location>
</feature>
<evidence type="ECO:0000256" key="2">
    <source>
        <dbReference type="ARBA" id="ARBA00022692"/>
    </source>
</evidence>